<dbReference type="EMBL" id="CAJVQA010003958">
    <property type="protein sequence ID" value="CAG8588001.1"/>
    <property type="molecule type" value="Genomic_DNA"/>
</dbReference>
<dbReference type="OrthoDB" id="73465at2759"/>
<keyword evidence="1" id="KW-0732">Signal</keyword>
<accession>A0A9N9GA97</accession>
<sequence length="470" mass="51990">MKAPLLMITLLIIIFSSFLYASPTSPTNSNSEPAQCYDYPNPLNRNYKVPVQCKVSKQKIQTSNLASKGSKKNMFDVTFTCGVKNTILCNKVKKTFETAGNIISSTFILNSPITINASFVDFCVVLGDCGGKTGLVTLGGASPARTIPLQDDDGLVRLYPQALVKQFQFNTHPEYGPYDISAMFNSAEKNFWFDGDGKIKQDQQDFLYVVLHELIHGLGFASNWGDYIVEDTPTTITPDFSLLQEIGSKLIIFNGFMESAFDKYLIQIPSGRRTSEITDQLNEFPGGTNVKFSSTEDFEAKFKASPQYKLGLNMMKTITTPSSLGFLPHNSTDPEQAIILETSLNPYQQGSSISHVDFNTYNATSDFLMKYLADRGVNMHTITMSRGCTDAIGPKLKLILETMGYATSNNPNPYKPSVTIVSNNLNPNIKGSVASVLPKPNSSPKMINFDFETHIVLNLIGFITVRYLLK</sequence>
<reference evidence="2" key="1">
    <citation type="submission" date="2021-06" db="EMBL/GenBank/DDBJ databases">
        <authorList>
            <person name="Kallberg Y."/>
            <person name="Tangrot J."/>
            <person name="Rosling A."/>
        </authorList>
    </citation>
    <scope>NUCLEOTIDE SEQUENCE</scope>
    <source>
        <strain evidence="2">FL966</strain>
    </source>
</reference>
<keyword evidence="3" id="KW-1185">Reference proteome</keyword>
<evidence type="ECO:0000313" key="3">
    <source>
        <dbReference type="Proteomes" id="UP000789759"/>
    </source>
</evidence>
<feature type="chain" id="PRO_5040478468" evidence="1">
    <location>
        <begin position="22"/>
        <end position="470"/>
    </location>
</feature>
<evidence type="ECO:0000313" key="2">
    <source>
        <dbReference type="EMBL" id="CAG8588001.1"/>
    </source>
</evidence>
<gene>
    <name evidence="2" type="ORF">CPELLU_LOCUS6399</name>
</gene>
<name>A0A9N9GA97_9GLOM</name>
<proteinExistence type="predicted"/>
<dbReference type="Proteomes" id="UP000789759">
    <property type="component" value="Unassembled WGS sequence"/>
</dbReference>
<evidence type="ECO:0000256" key="1">
    <source>
        <dbReference type="SAM" id="SignalP"/>
    </source>
</evidence>
<protein>
    <submittedName>
        <fullName evidence="2">7371_t:CDS:1</fullName>
    </submittedName>
</protein>
<comment type="caution">
    <text evidence="2">The sequence shown here is derived from an EMBL/GenBank/DDBJ whole genome shotgun (WGS) entry which is preliminary data.</text>
</comment>
<organism evidence="2 3">
    <name type="scientific">Cetraspora pellucida</name>
    <dbReference type="NCBI Taxonomy" id="1433469"/>
    <lineage>
        <taxon>Eukaryota</taxon>
        <taxon>Fungi</taxon>
        <taxon>Fungi incertae sedis</taxon>
        <taxon>Mucoromycota</taxon>
        <taxon>Glomeromycotina</taxon>
        <taxon>Glomeromycetes</taxon>
        <taxon>Diversisporales</taxon>
        <taxon>Gigasporaceae</taxon>
        <taxon>Cetraspora</taxon>
    </lineage>
</organism>
<dbReference type="AlphaFoldDB" id="A0A9N9GA97"/>
<feature type="signal peptide" evidence="1">
    <location>
        <begin position="1"/>
        <end position="21"/>
    </location>
</feature>